<proteinExistence type="predicted"/>
<dbReference type="AlphaFoldDB" id="A0A0J6IR21"/>
<dbReference type="Proteomes" id="UP000036325">
    <property type="component" value="Unassembled WGS sequence"/>
</dbReference>
<gene>
    <name evidence="1" type="ORF">TU86_05105</name>
</gene>
<accession>A0A0J6IZA8</accession>
<dbReference type="InterPro" id="IPR016918">
    <property type="entry name" value="UCP029394"/>
</dbReference>
<accession>A0A0J6IR21</accession>
<dbReference type="PATRIC" id="fig|1608994.3.peg.1613"/>
<reference evidence="1 2" key="1">
    <citation type="submission" date="2015-02" db="EMBL/GenBank/DDBJ databases">
        <title>Pseudomonas helleri sp. nov. and Pseudomonas weihenstephanensis sp. nov., isolated from raw cows milk.</title>
        <authorList>
            <person name="von Neubeck M."/>
            <person name="Huptas C."/>
            <person name="Wenning M."/>
            <person name="Scherer S."/>
        </authorList>
    </citation>
    <scope>NUCLEOTIDE SEQUENCE [LARGE SCALE GENOMIC DNA]</scope>
    <source>
        <strain evidence="1 2">DSM 29166</strain>
    </source>
</reference>
<dbReference type="SUPFAM" id="SSF54427">
    <property type="entry name" value="NTF2-like"/>
    <property type="match status" value="1"/>
</dbReference>
<dbReference type="PIRSF" id="PIRSF029394">
    <property type="entry name" value="UCP029394"/>
    <property type="match status" value="1"/>
</dbReference>
<dbReference type="InterPro" id="IPR032710">
    <property type="entry name" value="NTF2-like_dom_sf"/>
</dbReference>
<dbReference type="RefSeq" id="WP_048363220.1">
    <property type="nucleotide sequence ID" value="NZ_JAAEBV010000006.1"/>
</dbReference>
<name>A0A0J6IR21_9PSED</name>
<protein>
    <recommendedName>
        <fullName evidence="3">DUF4440 domain-containing protein</fullName>
    </recommendedName>
</protein>
<evidence type="ECO:0000313" key="1">
    <source>
        <dbReference type="EMBL" id="KMN14683.1"/>
    </source>
</evidence>
<dbReference type="OrthoDB" id="8912060at2"/>
<evidence type="ECO:0000313" key="2">
    <source>
        <dbReference type="Proteomes" id="UP000036325"/>
    </source>
</evidence>
<dbReference type="STRING" id="1608994.TU86_05105"/>
<comment type="caution">
    <text evidence="1">The sequence shown here is derived from an EMBL/GenBank/DDBJ whole genome shotgun (WGS) entry which is preliminary data.</text>
</comment>
<organism evidence="1 2">
    <name type="scientific">Pseudomonas weihenstephanensis</name>
    <dbReference type="NCBI Taxonomy" id="1608994"/>
    <lineage>
        <taxon>Bacteria</taxon>
        <taxon>Pseudomonadati</taxon>
        <taxon>Pseudomonadota</taxon>
        <taxon>Gammaproteobacteria</taxon>
        <taxon>Pseudomonadales</taxon>
        <taxon>Pseudomonadaceae</taxon>
        <taxon>Pseudomonas</taxon>
    </lineage>
</organism>
<evidence type="ECO:0008006" key="3">
    <source>
        <dbReference type="Google" id="ProtNLM"/>
    </source>
</evidence>
<sequence>MTDYSRYFDLVKETHVEIEGWFSGLEPGVLPTLLARFSAQFTMITPHGKVLDIDGVERLFEPLRGARPGLAITLSEFNGIALHAGGAVVSYREVQEEHNGNRTDRRATVAFEQDAAGNVLWRHLHETFCAV</sequence>
<dbReference type="EMBL" id="JYLF01000002">
    <property type="protein sequence ID" value="KMN14683.1"/>
    <property type="molecule type" value="Genomic_DNA"/>
</dbReference>
<dbReference type="Gene3D" id="3.10.450.50">
    <property type="match status" value="1"/>
</dbReference>